<evidence type="ECO:0000256" key="1">
    <source>
        <dbReference type="SAM" id="MobiDB-lite"/>
    </source>
</evidence>
<proteinExistence type="predicted"/>
<dbReference type="Proteomes" id="UP000230750">
    <property type="component" value="Unassembled WGS sequence"/>
</dbReference>
<feature type="compositionally biased region" description="Basic and acidic residues" evidence="1">
    <location>
        <begin position="572"/>
        <end position="584"/>
    </location>
</feature>
<dbReference type="PANTHER" id="PTHR46312">
    <property type="entry name" value="NACHT DOMAIN-CONTAINING PROTEIN"/>
    <property type="match status" value="1"/>
</dbReference>
<gene>
    <name evidence="3" type="ORF">BSL78_00775</name>
</gene>
<evidence type="ECO:0000313" key="4">
    <source>
        <dbReference type="Proteomes" id="UP000230750"/>
    </source>
</evidence>
<dbReference type="InterPro" id="IPR007111">
    <property type="entry name" value="NACHT_NTPase"/>
</dbReference>
<dbReference type="InterPro" id="IPR027417">
    <property type="entry name" value="P-loop_NTPase"/>
</dbReference>
<feature type="domain" description="NACHT" evidence="2">
    <location>
        <begin position="7"/>
        <end position="154"/>
    </location>
</feature>
<dbReference type="Gene3D" id="3.40.50.300">
    <property type="entry name" value="P-loop containing nucleotide triphosphate hydrolases"/>
    <property type="match status" value="1"/>
</dbReference>
<organism evidence="3 4">
    <name type="scientific">Stichopus japonicus</name>
    <name type="common">Sea cucumber</name>
    <dbReference type="NCBI Taxonomy" id="307972"/>
    <lineage>
        <taxon>Eukaryota</taxon>
        <taxon>Metazoa</taxon>
        <taxon>Echinodermata</taxon>
        <taxon>Eleutherozoa</taxon>
        <taxon>Echinozoa</taxon>
        <taxon>Holothuroidea</taxon>
        <taxon>Aspidochirotacea</taxon>
        <taxon>Aspidochirotida</taxon>
        <taxon>Stichopodidae</taxon>
        <taxon>Apostichopus</taxon>
    </lineage>
</organism>
<dbReference type="Pfam" id="PF05729">
    <property type="entry name" value="NACHT"/>
    <property type="match status" value="1"/>
</dbReference>
<sequence>MKTTIDPGYGKSTMILQAAKDWYSKDSTSSLNDVDIFILLRLKMLKDITSFYKAVKTTLLPNDTPLLESHIEFLLFHCKSVVVALDDYDEYTDKEKESDFMKILKGDMLQNCKVILLTRISILPEDYYATTKIMQLNEFSDESQTQYIANMFGNAEGFSLKELIKDLPIGDVIRDILTVPLFFTMLAHINDRLDESHRKEDITTVAALFKIFIHILEGRLKFKMDKHTSRIEEHETLTLGKAALYGLIKQKEGKVWQKSSLIKEIGESCYQKFVKVGILVEDKTRELDIRAPNIRKEIEERVKCYHIIFCQWYAAVYLTKYLQGSSLLNKRENVLKKLNPFDLQYLYRFTCGSNEKAADKVIKYLESGLYGDEFALLCTLEKTGKVDDIKDQIRDMCNETVSFFEPSSRLLRKSTALLVEIASTEKIPIECILIDRCYALVEEYSDHLGMSSGMTIPPLTTLKELIIYGVGRRLTVREAENIFLYVSKCDSLTELSLQKTFQPYEIEDDNIWDALQDMAKHSELTSKFHSTDGSYLCIINAGQGNVIVLLKTSPDDKFLTEEDYSNQSTRYGNKDDNMKDKSQH</sequence>
<dbReference type="PANTHER" id="PTHR46312:SF2">
    <property type="entry name" value="NUCLEOTIDE-BINDING OLIGOMERIZATION DOMAIN-CONTAINING PROTEIN 2-LIKE"/>
    <property type="match status" value="1"/>
</dbReference>
<dbReference type="EMBL" id="MRZV01000015">
    <property type="protein sequence ID" value="PIK62252.1"/>
    <property type="molecule type" value="Genomic_DNA"/>
</dbReference>
<evidence type="ECO:0000259" key="2">
    <source>
        <dbReference type="Pfam" id="PF05729"/>
    </source>
</evidence>
<comment type="caution">
    <text evidence="3">The sequence shown here is derived from an EMBL/GenBank/DDBJ whole genome shotgun (WGS) entry which is preliminary data.</text>
</comment>
<dbReference type="OrthoDB" id="5988910at2759"/>
<keyword evidence="4" id="KW-1185">Reference proteome</keyword>
<protein>
    <recommendedName>
        <fullName evidence="2">NACHT domain-containing protein</fullName>
    </recommendedName>
</protein>
<accession>A0A2G8LPV6</accession>
<reference evidence="3 4" key="1">
    <citation type="journal article" date="2017" name="PLoS Biol.">
        <title>The sea cucumber genome provides insights into morphological evolution and visceral regeneration.</title>
        <authorList>
            <person name="Zhang X."/>
            <person name="Sun L."/>
            <person name="Yuan J."/>
            <person name="Sun Y."/>
            <person name="Gao Y."/>
            <person name="Zhang L."/>
            <person name="Li S."/>
            <person name="Dai H."/>
            <person name="Hamel J.F."/>
            <person name="Liu C."/>
            <person name="Yu Y."/>
            <person name="Liu S."/>
            <person name="Lin W."/>
            <person name="Guo K."/>
            <person name="Jin S."/>
            <person name="Xu P."/>
            <person name="Storey K.B."/>
            <person name="Huan P."/>
            <person name="Zhang T."/>
            <person name="Zhou Y."/>
            <person name="Zhang J."/>
            <person name="Lin C."/>
            <person name="Li X."/>
            <person name="Xing L."/>
            <person name="Huo D."/>
            <person name="Sun M."/>
            <person name="Wang L."/>
            <person name="Mercier A."/>
            <person name="Li F."/>
            <person name="Yang H."/>
            <person name="Xiang J."/>
        </authorList>
    </citation>
    <scope>NUCLEOTIDE SEQUENCE [LARGE SCALE GENOMIC DNA]</scope>
    <source>
        <strain evidence="3">Shaxun</strain>
        <tissue evidence="3">Muscle</tissue>
    </source>
</reference>
<dbReference type="SUPFAM" id="SSF52540">
    <property type="entry name" value="P-loop containing nucleoside triphosphate hydrolases"/>
    <property type="match status" value="1"/>
</dbReference>
<name>A0A2G8LPV6_STIJA</name>
<dbReference type="AlphaFoldDB" id="A0A2G8LPV6"/>
<feature type="region of interest" description="Disordered" evidence="1">
    <location>
        <begin position="561"/>
        <end position="584"/>
    </location>
</feature>
<evidence type="ECO:0000313" key="3">
    <source>
        <dbReference type="EMBL" id="PIK62252.1"/>
    </source>
</evidence>